<dbReference type="Pfam" id="PF13920">
    <property type="entry name" value="zf-C3HC4_3"/>
    <property type="match status" value="1"/>
</dbReference>
<dbReference type="GO" id="GO:0030308">
    <property type="term" value="P:negative regulation of cell growth"/>
    <property type="evidence" value="ECO:0007669"/>
    <property type="project" value="TreeGrafter"/>
</dbReference>
<keyword evidence="2" id="KW-0862">Zinc</keyword>
<dbReference type="CDD" id="cd18186">
    <property type="entry name" value="BTB_POZ_ZBTB_KLHL-like"/>
    <property type="match status" value="1"/>
</dbReference>
<sequence>MEIEVRRANYCYNIKAYHERKGEEQFYDFIIKDKNGDIMKSHKFILASQSEYFAGLFRECPTASQTTFRHFSIEVIKICIEYLYTQELKLAGNNVQDVLVFADNINLVDVVDICTNYIIRSIDESNFTLVMDLGNKRGIDSLIEAAVFYAIRNQKHKAFDDLTVKTIMKVARWQQKRPTIMTRQQWMISQLLNKFVSNPAQPDMVFETRCSSVYMNAGDYGPQLAVNGKVSCENGGFFHSVEEYYPWLEVKLPSPILIMSVTVINRQDMCHERLRNLEIRVGMKPIPDDFTTHAQGREGKKQLDCNSRCGFFSGPAEHPQVEPVFNFQKPILAQYLTLQIIDKGILQINGLKINGGTILDSNVMQPEYDCGSDHEVIAESPSDLKHGSQGNSSLCSKDDIFTLVVTTEMADSLESQQPSDIVALLTAVQVSQSLSGILISSTERQFVQTADGNFYSLKKPSSESSGSVSQWKIQKPWMQGWCNGEISCVALACEAGRMVRTQDKISLRTRKLFVVESDDLEDVDSSTQHSQTSSTLVGSSAASLENKTVSASPSELVHAVCIVCRTLPVTRAFLPCRHACVCGLCFQQLSCCPMCRGVIQSYFKIQDEPFADTDESDASSELKRMTAGEILRGIFLPS</sequence>
<name>A0AAD9VB78_ACRCE</name>
<dbReference type="Pfam" id="PF00651">
    <property type="entry name" value="BTB"/>
    <property type="match status" value="1"/>
</dbReference>
<dbReference type="PANTHER" id="PTHR15379:SF2">
    <property type="entry name" value="CELL GROWTH REGULATOR WITH RING FINGER DOMAIN PROTEIN 1"/>
    <property type="match status" value="1"/>
</dbReference>
<dbReference type="InterPro" id="IPR013083">
    <property type="entry name" value="Znf_RING/FYVE/PHD"/>
</dbReference>
<dbReference type="CDD" id="cd16787">
    <property type="entry name" value="mRING-HC-C3HC5_CGRF1"/>
    <property type="match status" value="1"/>
</dbReference>
<dbReference type="InterPro" id="IPR000210">
    <property type="entry name" value="BTB/POZ_dom"/>
</dbReference>
<dbReference type="InterPro" id="IPR008979">
    <property type="entry name" value="Galactose-bd-like_sf"/>
</dbReference>
<reference evidence="6" key="1">
    <citation type="journal article" date="2023" name="G3 (Bethesda)">
        <title>Whole genome assembly and annotation of the endangered Caribbean coral Acropora cervicornis.</title>
        <authorList>
            <person name="Selwyn J.D."/>
            <person name="Vollmer S.V."/>
        </authorList>
    </citation>
    <scope>NUCLEOTIDE SEQUENCE</scope>
    <source>
        <strain evidence="6">K2</strain>
    </source>
</reference>
<reference evidence="6" key="2">
    <citation type="journal article" date="2023" name="Science">
        <title>Genomic signatures of disease resistance in endangered staghorn corals.</title>
        <authorList>
            <person name="Vollmer S.V."/>
            <person name="Selwyn J.D."/>
            <person name="Despard B.A."/>
            <person name="Roesel C.L."/>
        </authorList>
    </citation>
    <scope>NUCLEOTIDE SEQUENCE</scope>
    <source>
        <strain evidence="6">K2</strain>
    </source>
</reference>
<dbReference type="InterPro" id="IPR042496">
    <property type="entry name" value="CGRF1"/>
</dbReference>
<comment type="caution">
    <text evidence="6">The sequence shown here is derived from an EMBL/GenBank/DDBJ whole genome shotgun (WGS) entry which is preliminary data.</text>
</comment>
<keyword evidence="1 3" id="KW-0863">Zinc-finger</keyword>
<dbReference type="EMBL" id="JARQWQ010000014">
    <property type="protein sequence ID" value="KAK2567677.1"/>
    <property type="molecule type" value="Genomic_DNA"/>
</dbReference>
<dbReference type="SUPFAM" id="SSF54695">
    <property type="entry name" value="POZ domain"/>
    <property type="match status" value="1"/>
</dbReference>
<evidence type="ECO:0000259" key="5">
    <source>
        <dbReference type="PROSITE" id="PS50097"/>
    </source>
</evidence>
<keyword evidence="1 3" id="KW-0479">Metal-binding</keyword>
<dbReference type="InterPro" id="IPR001841">
    <property type="entry name" value="Znf_RING"/>
</dbReference>
<organism evidence="6 8">
    <name type="scientific">Acropora cervicornis</name>
    <name type="common">Staghorn coral</name>
    <dbReference type="NCBI Taxonomy" id="6130"/>
    <lineage>
        <taxon>Eukaryota</taxon>
        <taxon>Metazoa</taxon>
        <taxon>Cnidaria</taxon>
        <taxon>Anthozoa</taxon>
        <taxon>Hexacorallia</taxon>
        <taxon>Scleractinia</taxon>
        <taxon>Astrocoeniina</taxon>
        <taxon>Acroporidae</taxon>
        <taxon>Acropora</taxon>
    </lineage>
</organism>
<dbReference type="Gene3D" id="3.30.710.10">
    <property type="entry name" value="Potassium Channel Kv1.1, Chain A"/>
    <property type="match status" value="1"/>
</dbReference>
<dbReference type="SMART" id="SM00225">
    <property type="entry name" value="BTB"/>
    <property type="match status" value="1"/>
</dbReference>
<feature type="domain" description="RING-type" evidence="4">
    <location>
        <begin position="561"/>
        <end position="596"/>
    </location>
</feature>
<evidence type="ECO:0000256" key="3">
    <source>
        <dbReference type="PROSITE-ProRule" id="PRU00175"/>
    </source>
</evidence>
<dbReference type="InterPro" id="IPR011333">
    <property type="entry name" value="SKP1/BTB/POZ_sf"/>
</dbReference>
<evidence type="ECO:0000313" key="7">
    <source>
        <dbReference type="EMBL" id="KAK2567678.1"/>
    </source>
</evidence>
<dbReference type="Gene3D" id="2.60.120.260">
    <property type="entry name" value="Galactose-binding domain-like"/>
    <property type="match status" value="1"/>
</dbReference>
<dbReference type="PROSITE" id="PS50097">
    <property type="entry name" value="BTB"/>
    <property type="match status" value="1"/>
</dbReference>
<keyword evidence="8" id="KW-1185">Reference proteome</keyword>
<dbReference type="Proteomes" id="UP001249851">
    <property type="component" value="Unassembled WGS sequence"/>
</dbReference>
<evidence type="ECO:0000313" key="6">
    <source>
        <dbReference type="EMBL" id="KAK2567677.1"/>
    </source>
</evidence>
<dbReference type="PANTHER" id="PTHR15379">
    <property type="entry name" value="CELL GROWTH REGULATOR WITH RING FINGER DOMAIN PROTEIN 1"/>
    <property type="match status" value="1"/>
</dbReference>
<dbReference type="SUPFAM" id="SSF57850">
    <property type="entry name" value="RING/U-box"/>
    <property type="match status" value="1"/>
</dbReference>
<dbReference type="Gene3D" id="3.30.40.10">
    <property type="entry name" value="Zinc/RING finger domain, C3HC4 (zinc finger)"/>
    <property type="match status" value="1"/>
</dbReference>
<dbReference type="AlphaFoldDB" id="A0AAD9VB78"/>
<evidence type="ECO:0000259" key="4">
    <source>
        <dbReference type="PROSITE" id="PS50089"/>
    </source>
</evidence>
<dbReference type="SUPFAM" id="SSF49785">
    <property type="entry name" value="Galactose-binding domain-like"/>
    <property type="match status" value="1"/>
</dbReference>
<dbReference type="PROSITE" id="PS50089">
    <property type="entry name" value="ZF_RING_2"/>
    <property type="match status" value="1"/>
</dbReference>
<evidence type="ECO:0000313" key="8">
    <source>
        <dbReference type="Proteomes" id="UP001249851"/>
    </source>
</evidence>
<accession>A0AAD9VB78</accession>
<proteinExistence type="predicted"/>
<feature type="domain" description="BTB" evidence="5">
    <location>
        <begin position="27"/>
        <end position="92"/>
    </location>
</feature>
<dbReference type="EMBL" id="JARQWQ010000014">
    <property type="protein sequence ID" value="KAK2567678.1"/>
    <property type="molecule type" value="Genomic_DNA"/>
</dbReference>
<evidence type="ECO:0000256" key="2">
    <source>
        <dbReference type="ARBA" id="ARBA00022833"/>
    </source>
</evidence>
<gene>
    <name evidence="6" type="ORF">P5673_008533</name>
    <name evidence="7" type="ORF">P5673_008534</name>
</gene>
<evidence type="ECO:0000256" key="1">
    <source>
        <dbReference type="ARBA" id="ARBA00022771"/>
    </source>
</evidence>
<dbReference type="GO" id="GO:0008270">
    <property type="term" value="F:zinc ion binding"/>
    <property type="evidence" value="ECO:0007669"/>
    <property type="project" value="UniProtKB-KW"/>
</dbReference>
<protein>
    <submittedName>
        <fullName evidence="6">Zinc finger and BTB domain-containing protein 8A</fullName>
    </submittedName>
</protein>